<evidence type="ECO:0000313" key="9">
    <source>
        <dbReference type="EMBL" id="TGN63336.1"/>
    </source>
</evidence>
<comment type="caution">
    <text evidence="9">The sequence shown here is derived from an EMBL/GenBank/DDBJ whole genome shotgun (WGS) entry which is preliminary data.</text>
</comment>
<dbReference type="RefSeq" id="WP_135837874.1">
    <property type="nucleotide sequence ID" value="NZ_SRRO01000001.1"/>
</dbReference>
<feature type="transmembrane region" description="Helical" evidence="7">
    <location>
        <begin position="394"/>
        <end position="419"/>
    </location>
</feature>
<feature type="transmembrane region" description="Helical" evidence="7">
    <location>
        <begin position="896"/>
        <end position="918"/>
    </location>
</feature>
<dbReference type="OrthoDB" id="5014019at2"/>
<protein>
    <submittedName>
        <fullName evidence="9">FtsX-like permease family protein</fullName>
    </submittedName>
</protein>
<evidence type="ECO:0000256" key="7">
    <source>
        <dbReference type="SAM" id="Phobius"/>
    </source>
</evidence>
<feature type="transmembrane region" description="Helical" evidence="7">
    <location>
        <begin position="306"/>
        <end position="328"/>
    </location>
</feature>
<dbReference type="PANTHER" id="PTHR30572:SF4">
    <property type="entry name" value="ABC TRANSPORTER PERMEASE YTRF"/>
    <property type="match status" value="1"/>
</dbReference>
<evidence type="ECO:0000256" key="1">
    <source>
        <dbReference type="ARBA" id="ARBA00004651"/>
    </source>
</evidence>
<feature type="transmembrane region" description="Helical" evidence="7">
    <location>
        <begin position="948"/>
        <end position="971"/>
    </location>
</feature>
<proteinExistence type="inferred from homology"/>
<evidence type="ECO:0000256" key="3">
    <source>
        <dbReference type="ARBA" id="ARBA00022692"/>
    </source>
</evidence>
<feature type="domain" description="ABC3 transporter permease C-terminal" evidence="8">
    <location>
        <begin position="899"/>
        <end position="1015"/>
    </location>
</feature>
<evidence type="ECO:0000313" key="10">
    <source>
        <dbReference type="Proteomes" id="UP000297496"/>
    </source>
</evidence>
<comment type="subcellular location">
    <subcellularLocation>
        <location evidence="1">Cell membrane</location>
        <topology evidence="1">Multi-pass membrane protein</topology>
    </subcellularLocation>
</comment>
<dbReference type="PANTHER" id="PTHR30572">
    <property type="entry name" value="MEMBRANE COMPONENT OF TRANSPORTER-RELATED"/>
    <property type="match status" value="1"/>
</dbReference>
<name>A0A4Z1C7V4_9ACTN</name>
<dbReference type="GO" id="GO:0005886">
    <property type="term" value="C:plasma membrane"/>
    <property type="evidence" value="ECO:0007669"/>
    <property type="project" value="UniProtKB-SubCell"/>
</dbReference>
<accession>A0A4Z1C7V4</accession>
<evidence type="ECO:0000256" key="2">
    <source>
        <dbReference type="ARBA" id="ARBA00022475"/>
    </source>
</evidence>
<organism evidence="9 10">
    <name type="scientific">Nocardioides eburneiflavus</name>
    <dbReference type="NCBI Taxonomy" id="2518372"/>
    <lineage>
        <taxon>Bacteria</taxon>
        <taxon>Bacillati</taxon>
        <taxon>Actinomycetota</taxon>
        <taxon>Actinomycetes</taxon>
        <taxon>Propionibacteriales</taxon>
        <taxon>Nocardioidaceae</taxon>
        <taxon>Nocardioides</taxon>
    </lineage>
</organism>
<keyword evidence="3 7" id="KW-0812">Transmembrane</keyword>
<evidence type="ECO:0000256" key="4">
    <source>
        <dbReference type="ARBA" id="ARBA00022989"/>
    </source>
</evidence>
<gene>
    <name evidence="9" type="ORF">EXE59_04780</name>
</gene>
<keyword evidence="10" id="KW-1185">Reference proteome</keyword>
<reference evidence="9 10" key="1">
    <citation type="submission" date="2019-04" db="EMBL/GenBank/DDBJ databases">
        <title>Three New Species of Nocardioides, Nocardioides euryhalodurans sp. nov., Nocardioides seonyuensis sp. nov. and Nocardioides eburneoflavus sp. nov. Isolated from Soil.</title>
        <authorList>
            <person name="Roh S.G."/>
            <person name="Lee C."/>
            <person name="Kim M.-K."/>
            <person name="Kim S.B."/>
        </authorList>
    </citation>
    <scope>NUCLEOTIDE SEQUENCE [LARGE SCALE GENOMIC DNA]</scope>
    <source>
        <strain evidence="9 10">MMS17-SY213</strain>
    </source>
</reference>
<evidence type="ECO:0000256" key="6">
    <source>
        <dbReference type="ARBA" id="ARBA00038076"/>
    </source>
</evidence>
<feature type="transmembrane region" description="Helical" evidence="7">
    <location>
        <begin position="523"/>
        <end position="542"/>
    </location>
</feature>
<dbReference type="EMBL" id="SRRO01000001">
    <property type="protein sequence ID" value="TGN63336.1"/>
    <property type="molecule type" value="Genomic_DNA"/>
</dbReference>
<dbReference type="InterPro" id="IPR050250">
    <property type="entry name" value="Macrolide_Exporter_MacB"/>
</dbReference>
<feature type="transmembrane region" description="Helical" evidence="7">
    <location>
        <begin position="349"/>
        <end position="374"/>
    </location>
</feature>
<dbReference type="GO" id="GO:0022857">
    <property type="term" value="F:transmembrane transporter activity"/>
    <property type="evidence" value="ECO:0007669"/>
    <property type="project" value="TreeGrafter"/>
</dbReference>
<keyword evidence="4 7" id="KW-1133">Transmembrane helix</keyword>
<keyword evidence="5 7" id="KW-0472">Membrane</keyword>
<dbReference type="InterPro" id="IPR003838">
    <property type="entry name" value="ABC3_permease_C"/>
</dbReference>
<dbReference type="Proteomes" id="UP000297496">
    <property type="component" value="Unassembled WGS sequence"/>
</dbReference>
<feature type="transmembrane region" description="Helical" evidence="7">
    <location>
        <begin position="472"/>
        <end position="497"/>
    </location>
</feature>
<feature type="transmembrane region" description="Helical" evidence="7">
    <location>
        <begin position="991"/>
        <end position="1013"/>
    </location>
</feature>
<sequence>MNQLSSMLGAILRGLRARALLSAGSVLLTALAVASAVLGPIFAAAVTNSYVVTRLREAPPALTGLSRVFAPDSPSSSADAVAQAVAGTESLNEGPWGGTAAIVQSERVMALRGSVEFWARDGGCEALEVTGRCPERDGEVLLLEKAAEQQGAEVGEQLELVGFEPPALQQLGLPRPGLRTVTVVGTYATPTDATDWLVPQRLTSTNEAVSDNPGGGYTPYSPGPVITTPGTVEAMGDWTVRVDTFLDVPADITPAELSVAARSAATIPDDEAVEVEGGTLVDDGTNDLAAVLDEVRTQQDTARSSIAPAVLSLVLVALALLMRLLNAASELRVPELALASLRGVTSRRLWGLGLAEPLTILVISAPLGIALGLGSGLLLVRSWLVPGLPLPVVATSWVAAALVLLAALAVACVAIGLVVRESLASQLAGVRRPAAARRWSVIAQLTLVALAAAVLLSKLSGTGGGDPDATDLLLPVLLAVVAGLAATRTTAALATWWTRRSRGRSLSGFVSSRAISRRQEGTLIILPITAAIAVSVFGAGVYDSAAAWRTSVAATVSPAHTTWHSPVSYAETLELTRRVDPEGEWVMAAGSVLNPGAHFSVVDSSRLARVATWPPTWSPGRDVEQVAEDIAPPGAVPTFSGRRISVTVDSRVESDEPLALEVRFGRRDGIPLKVYLGPYGTGESTRSAKVPWCRDVPCPIEGMTLGGGAGTNTAMSGEVAVTAVLADGRPVPGVIEGADWVATPDPAVRSSITDLREVDGTLEMTVDTGDSVGMARLTAGGIVAQRPALAGPKVQDTALAKLEEGFGLVRVEPLGGIGAVEGMPFTGPSGLLVDYSSFITDRPVYNSNLDTRVLQREGAPAEITDALSAAGLTVETTLAQEQRVLDQSAYALALRLYAVVAALVLLMALAGLFVSAAVQLPARRRDAAALRVVGVPRSSVMGAVVRELAVVLGGAAIAGILAGSLAQWVVLRSITLGYAEGLATPALVATISPLRLVVLALLAAAVFGAVALLSASMTVRGARGATLRESAR</sequence>
<evidence type="ECO:0000256" key="5">
    <source>
        <dbReference type="ARBA" id="ARBA00023136"/>
    </source>
</evidence>
<evidence type="ECO:0000259" key="8">
    <source>
        <dbReference type="Pfam" id="PF02687"/>
    </source>
</evidence>
<comment type="similarity">
    <text evidence="6">Belongs to the ABC-4 integral membrane protein family.</text>
</comment>
<dbReference type="Pfam" id="PF02687">
    <property type="entry name" value="FtsX"/>
    <property type="match status" value="1"/>
</dbReference>
<keyword evidence="2" id="KW-1003">Cell membrane</keyword>
<feature type="transmembrane region" description="Helical" evidence="7">
    <location>
        <begin position="439"/>
        <end position="460"/>
    </location>
</feature>
<dbReference type="AlphaFoldDB" id="A0A4Z1C7V4"/>